<proteinExistence type="predicted"/>
<evidence type="ECO:0000313" key="3">
    <source>
        <dbReference type="Proteomes" id="UP000030689"/>
    </source>
</evidence>
<dbReference type="PANTHER" id="PTHR24414">
    <property type="entry name" value="F-BOX/KELCH-REPEAT PROTEIN SKIP4"/>
    <property type="match status" value="1"/>
</dbReference>
<dbReference type="Proteomes" id="UP000030689">
    <property type="component" value="Unassembled WGS sequence"/>
</dbReference>
<keyword evidence="1" id="KW-0732">Signal</keyword>
<accession>V4LZN6</accession>
<gene>
    <name evidence="2" type="ORF">EUTSA_v10026777mg</name>
</gene>
<evidence type="ECO:0000313" key="2">
    <source>
        <dbReference type="EMBL" id="ESQ56135.1"/>
    </source>
</evidence>
<reference evidence="2 3" key="1">
    <citation type="journal article" date="2013" name="Front. Plant Sci.">
        <title>The Reference Genome of the Halophytic Plant Eutrema salsugineum.</title>
        <authorList>
            <person name="Yang R."/>
            <person name="Jarvis D.E."/>
            <person name="Chen H."/>
            <person name="Beilstein M.A."/>
            <person name="Grimwood J."/>
            <person name="Jenkins J."/>
            <person name="Shu S."/>
            <person name="Prochnik S."/>
            <person name="Xin M."/>
            <person name="Ma C."/>
            <person name="Schmutz J."/>
            <person name="Wing R.A."/>
            <person name="Mitchell-Olds T."/>
            <person name="Schumaker K.S."/>
            <person name="Wang X."/>
        </authorList>
    </citation>
    <scope>NUCLEOTIDE SEQUENCE [LARGE SCALE GENOMIC DNA]</scope>
</reference>
<dbReference type="PANTHER" id="PTHR24414:SF23">
    <property type="entry name" value="F-BOX_KELCH-REPEAT PROTEIN SKIP6"/>
    <property type="match status" value="1"/>
</dbReference>
<dbReference type="AlphaFoldDB" id="V4LZN6"/>
<organism evidence="2 3">
    <name type="scientific">Eutrema salsugineum</name>
    <name type="common">Saltwater cress</name>
    <name type="synonym">Sisymbrium salsugineum</name>
    <dbReference type="NCBI Taxonomy" id="72664"/>
    <lineage>
        <taxon>Eukaryota</taxon>
        <taxon>Viridiplantae</taxon>
        <taxon>Streptophyta</taxon>
        <taxon>Embryophyta</taxon>
        <taxon>Tracheophyta</taxon>
        <taxon>Spermatophyta</taxon>
        <taxon>Magnoliopsida</taxon>
        <taxon>eudicotyledons</taxon>
        <taxon>Gunneridae</taxon>
        <taxon>Pentapetalae</taxon>
        <taxon>rosids</taxon>
        <taxon>malvids</taxon>
        <taxon>Brassicales</taxon>
        <taxon>Brassicaceae</taxon>
        <taxon>Eutremeae</taxon>
        <taxon>Eutrema</taxon>
    </lineage>
</organism>
<evidence type="ECO:0000256" key="1">
    <source>
        <dbReference type="SAM" id="SignalP"/>
    </source>
</evidence>
<feature type="signal peptide" evidence="1">
    <location>
        <begin position="1"/>
        <end position="20"/>
    </location>
</feature>
<dbReference type="KEGG" id="eus:EUTSA_v10026777mg"/>
<sequence>MTAVILMILYHPSIIEYVACYDWCVEAVDPKSLPDDLLLNCFARISRLYYPTLPDLSLFHGSFTWPDHNARWYTLCRKPNQTKKSSGYVLALLAIPHTPQARPSGLVAVGSNIYNIERSSWVSVLDCWSHTCLLLQELFEVFDTKIQIWDPEPIPCDYSFVYPRSACIDGKFYTNAGTEVVAYDSKEGRPGGLYQRKIWCAQVKLIKILSRVIVGIVKWCDHVLTVPKSYGLVKVLAVTV</sequence>
<dbReference type="Gramene" id="ESQ56135">
    <property type="protein sequence ID" value="ESQ56135"/>
    <property type="gene ID" value="EUTSA_v10026777mg"/>
</dbReference>
<feature type="chain" id="PRO_5004724245" description="F-box associated domain-containing protein" evidence="1">
    <location>
        <begin position="21"/>
        <end position="240"/>
    </location>
</feature>
<evidence type="ECO:0008006" key="4">
    <source>
        <dbReference type="Google" id="ProtNLM"/>
    </source>
</evidence>
<dbReference type="eggNOG" id="KOG1072">
    <property type="taxonomic scope" value="Eukaryota"/>
</dbReference>
<dbReference type="EMBL" id="KI517384">
    <property type="protein sequence ID" value="ESQ56135.1"/>
    <property type="molecule type" value="Genomic_DNA"/>
</dbReference>
<dbReference type="SUPFAM" id="SSF117281">
    <property type="entry name" value="Kelch motif"/>
    <property type="match status" value="1"/>
</dbReference>
<protein>
    <recommendedName>
        <fullName evidence="4">F-box associated domain-containing protein</fullName>
    </recommendedName>
</protein>
<name>V4LZN6_EUTSA</name>
<keyword evidence="3" id="KW-1185">Reference proteome</keyword>
<dbReference type="InterPro" id="IPR050354">
    <property type="entry name" value="F-box/kelch-repeat_ARATH"/>
</dbReference>
<dbReference type="InterPro" id="IPR015915">
    <property type="entry name" value="Kelch-typ_b-propeller"/>
</dbReference>